<evidence type="ECO:0000256" key="4">
    <source>
        <dbReference type="ARBA" id="ARBA00022963"/>
    </source>
</evidence>
<evidence type="ECO:0000256" key="1">
    <source>
        <dbReference type="ARBA" id="ARBA00003523"/>
    </source>
</evidence>
<evidence type="ECO:0000256" key="6">
    <source>
        <dbReference type="RuleBase" id="RU367093"/>
    </source>
</evidence>
<dbReference type="GO" id="GO:0016042">
    <property type="term" value="P:lipid catabolic process"/>
    <property type="evidence" value="ECO:0007669"/>
    <property type="project" value="UniProtKB-UniRule"/>
</dbReference>
<dbReference type="CDD" id="cd00519">
    <property type="entry name" value="Lipase_3"/>
    <property type="match status" value="1"/>
</dbReference>
<feature type="domain" description="Fungal lipase-type" evidence="8">
    <location>
        <begin position="155"/>
        <end position="316"/>
    </location>
</feature>
<dbReference type="GO" id="GO:0005737">
    <property type="term" value="C:cytoplasm"/>
    <property type="evidence" value="ECO:0007669"/>
    <property type="project" value="UniProtKB-ARBA"/>
</dbReference>
<evidence type="ECO:0000256" key="2">
    <source>
        <dbReference type="ARBA" id="ARBA00010701"/>
    </source>
</evidence>
<dbReference type="GO" id="GO:0008970">
    <property type="term" value="F:phospholipase A1 activity"/>
    <property type="evidence" value="ECO:0007669"/>
    <property type="project" value="UniProtKB-UniRule"/>
</dbReference>
<evidence type="ECO:0000256" key="7">
    <source>
        <dbReference type="SAM" id="SignalP"/>
    </source>
</evidence>
<reference evidence="9" key="1">
    <citation type="journal article" date="2021" name="bioRxiv">
        <title>Whole Genome Assembly and Annotation of Northern Wild Rice, Zizania palustris L., Supports a Whole Genome Duplication in the Zizania Genus.</title>
        <authorList>
            <person name="Haas M."/>
            <person name="Kono T."/>
            <person name="Macchietto M."/>
            <person name="Millas R."/>
            <person name="McGilp L."/>
            <person name="Shao M."/>
            <person name="Duquette J."/>
            <person name="Hirsch C.N."/>
            <person name="Kimball J."/>
        </authorList>
    </citation>
    <scope>NUCLEOTIDE SEQUENCE</scope>
    <source>
        <tissue evidence="9">Fresh leaf tissue</tissue>
    </source>
</reference>
<keyword evidence="7" id="KW-0732">Signal</keyword>
<comment type="function">
    <text evidence="1 6">Acylhydrolase that catalyzes the hydrolysis of phospholipids at the sn-1 position.</text>
</comment>
<keyword evidence="3 6" id="KW-0378">Hydrolase</keyword>
<evidence type="ECO:0000313" key="9">
    <source>
        <dbReference type="EMBL" id="KAG8056019.1"/>
    </source>
</evidence>
<dbReference type="Proteomes" id="UP000729402">
    <property type="component" value="Unassembled WGS sequence"/>
</dbReference>
<proteinExistence type="inferred from homology"/>
<organism evidence="9 10">
    <name type="scientific">Zizania palustris</name>
    <name type="common">Northern wild rice</name>
    <dbReference type="NCBI Taxonomy" id="103762"/>
    <lineage>
        <taxon>Eukaryota</taxon>
        <taxon>Viridiplantae</taxon>
        <taxon>Streptophyta</taxon>
        <taxon>Embryophyta</taxon>
        <taxon>Tracheophyta</taxon>
        <taxon>Spermatophyta</taxon>
        <taxon>Magnoliopsida</taxon>
        <taxon>Liliopsida</taxon>
        <taxon>Poales</taxon>
        <taxon>Poaceae</taxon>
        <taxon>BOP clade</taxon>
        <taxon>Oryzoideae</taxon>
        <taxon>Oryzeae</taxon>
        <taxon>Zizaniinae</taxon>
        <taxon>Zizania</taxon>
    </lineage>
</organism>
<dbReference type="PANTHER" id="PTHR31828">
    <property type="entry name" value="PHOSPHOLIPASE A1-IIGAMMA"/>
    <property type="match status" value="1"/>
</dbReference>
<dbReference type="OrthoDB" id="438440at2759"/>
<keyword evidence="5 6" id="KW-0443">Lipid metabolism</keyword>
<dbReference type="AlphaFoldDB" id="A0A8J5SHD4"/>
<sequence length="424" mass="46104">MYYFLLVSALLAIILTDDVASAQRWREEISGGGGGKDKWNGLLDPLDADLRRDIVRYGELAQATSDALIGDPASPFAGASRYAPEGFLRKVRAPDPDAYRVTRFIYATSSARVPDAFMTRPAPAGGAWSRESNWMGYVAVAADGPAAAVGRRDIVVAWRGTKRAVEWANDLDITCRWTGDSCPSTRPRISRHGSTNKARESRYDQLRLPHIQEFHVPVLAEITRLLDVYKNEKCGIILTGHSLGAALATLTAIDLVNNGFNVVVRGSSRLPVPVTAIVFASPRVGDEQFKKAFDSAAGVSLLRVRNAPDIVPTILPSAFFKDVGAELLVDTHRSPYLKGPAGPAEWHNLECCLHAVAGTQGAGDGAGFSLEVDRDVALVNKEVDALRDEYLVPAAWWVEKNKGMVQDASGRWVLQDHEEGNLAM</sequence>
<reference evidence="9" key="2">
    <citation type="submission" date="2021-02" db="EMBL/GenBank/DDBJ databases">
        <authorList>
            <person name="Kimball J.A."/>
            <person name="Haas M.W."/>
            <person name="Macchietto M."/>
            <person name="Kono T."/>
            <person name="Duquette J."/>
            <person name="Shao M."/>
        </authorList>
    </citation>
    <scope>NUCLEOTIDE SEQUENCE</scope>
    <source>
        <tissue evidence="9">Fresh leaf tissue</tissue>
    </source>
</reference>
<dbReference type="EC" id="3.1.1.-" evidence="6"/>
<evidence type="ECO:0000256" key="3">
    <source>
        <dbReference type="ARBA" id="ARBA00022801"/>
    </source>
</evidence>
<dbReference type="FunFam" id="3.40.50.1820:FF:000065">
    <property type="entry name" value="Phospholipase A1-II 3"/>
    <property type="match status" value="1"/>
</dbReference>
<comment type="similarity">
    <text evidence="2 6">Belongs to the AB hydrolase superfamily. Lipase family.</text>
</comment>
<protein>
    <recommendedName>
        <fullName evidence="6">Phospholipase A1</fullName>
        <ecNumber evidence="6">3.1.1.-</ecNumber>
    </recommendedName>
</protein>
<keyword evidence="10" id="KW-1185">Reference proteome</keyword>
<accession>A0A8J5SHD4</accession>
<comment type="caution">
    <text evidence="9">The sequence shown here is derived from an EMBL/GenBank/DDBJ whole genome shotgun (WGS) entry which is preliminary data.</text>
</comment>
<dbReference type="PANTHER" id="PTHR31828:SF8">
    <property type="entry name" value="PHOSPHOLIPASE A1-II 3"/>
    <property type="match status" value="1"/>
</dbReference>
<dbReference type="InterPro" id="IPR033556">
    <property type="entry name" value="PLA"/>
</dbReference>
<name>A0A8J5SHD4_ZIZPA</name>
<evidence type="ECO:0000313" key="10">
    <source>
        <dbReference type="Proteomes" id="UP000729402"/>
    </source>
</evidence>
<dbReference type="InterPro" id="IPR002921">
    <property type="entry name" value="Fungal_lipase-type"/>
</dbReference>
<evidence type="ECO:0000259" key="8">
    <source>
        <dbReference type="Pfam" id="PF01764"/>
    </source>
</evidence>
<evidence type="ECO:0000256" key="5">
    <source>
        <dbReference type="ARBA" id="ARBA00023098"/>
    </source>
</evidence>
<dbReference type="EMBL" id="JAAALK010000288">
    <property type="protein sequence ID" value="KAG8056019.1"/>
    <property type="molecule type" value="Genomic_DNA"/>
</dbReference>
<feature type="chain" id="PRO_5035164081" description="Phospholipase A1" evidence="7">
    <location>
        <begin position="23"/>
        <end position="424"/>
    </location>
</feature>
<feature type="signal peptide" evidence="7">
    <location>
        <begin position="1"/>
        <end position="22"/>
    </location>
</feature>
<gene>
    <name evidence="9" type="ORF">GUJ93_ZPchr0001g31191</name>
</gene>
<dbReference type="Pfam" id="PF01764">
    <property type="entry name" value="Lipase_3"/>
    <property type="match status" value="1"/>
</dbReference>
<keyword evidence="4 6" id="KW-0442">Lipid degradation</keyword>